<organism evidence="1 2">
    <name type="scientific">Helianthus annuus</name>
    <name type="common">Common sunflower</name>
    <dbReference type="NCBI Taxonomy" id="4232"/>
    <lineage>
        <taxon>Eukaryota</taxon>
        <taxon>Viridiplantae</taxon>
        <taxon>Streptophyta</taxon>
        <taxon>Embryophyta</taxon>
        <taxon>Tracheophyta</taxon>
        <taxon>Spermatophyta</taxon>
        <taxon>Magnoliopsida</taxon>
        <taxon>eudicotyledons</taxon>
        <taxon>Gunneridae</taxon>
        <taxon>Pentapetalae</taxon>
        <taxon>asterids</taxon>
        <taxon>campanulids</taxon>
        <taxon>Asterales</taxon>
        <taxon>Asteraceae</taxon>
        <taxon>Asteroideae</taxon>
        <taxon>Heliantheae alliance</taxon>
        <taxon>Heliantheae</taxon>
        <taxon>Helianthus</taxon>
    </lineage>
</organism>
<reference evidence="2" key="1">
    <citation type="journal article" date="2017" name="Nature">
        <title>The sunflower genome provides insights into oil metabolism, flowering and Asterid evolution.</title>
        <authorList>
            <person name="Badouin H."/>
            <person name="Gouzy J."/>
            <person name="Grassa C.J."/>
            <person name="Murat F."/>
            <person name="Staton S.E."/>
            <person name="Cottret L."/>
            <person name="Lelandais-Briere C."/>
            <person name="Owens G.L."/>
            <person name="Carrere S."/>
            <person name="Mayjonade B."/>
            <person name="Legrand L."/>
            <person name="Gill N."/>
            <person name="Kane N.C."/>
            <person name="Bowers J.E."/>
            <person name="Hubner S."/>
            <person name="Bellec A."/>
            <person name="Berard A."/>
            <person name="Berges H."/>
            <person name="Blanchet N."/>
            <person name="Boniface M.C."/>
            <person name="Brunel D."/>
            <person name="Catrice O."/>
            <person name="Chaidir N."/>
            <person name="Claudel C."/>
            <person name="Donnadieu C."/>
            <person name="Faraut T."/>
            <person name="Fievet G."/>
            <person name="Helmstetter N."/>
            <person name="King M."/>
            <person name="Knapp S.J."/>
            <person name="Lai Z."/>
            <person name="Le Paslier M.C."/>
            <person name="Lippi Y."/>
            <person name="Lorenzon L."/>
            <person name="Mandel J.R."/>
            <person name="Marage G."/>
            <person name="Marchand G."/>
            <person name="Marquand E."/>
            <person name="Bret-Mestries E."/>
            <person name="Morien E."/>
            <person name="Nambeesan S."/>
            <person name="Nguyen T."/>
            <person name="Pegot-Espagnet P."/>
            <person name="Pouilly N."/>
            <person name="Raftis F."/>
            <person name="Sallet E."/>
            <person name="Schiex T."/>
            <person name="Thomas J."/>
            <person name="Vandecasteele C."/>
            <person name="Vares D."/>
            <person name="Vear F."/>
            <person name="Vautrin S."/>
            <person name="Crespi M."/>
            <person name="Mangin B."/>
            <person name="Burke J.M."/>
            <person name="Salse J."/>
            <person name="Munos S."/>
            <person name="Vincourt P."/>
            <person name="Rieseberg L.H."/>
            <person name="Langlade N.B."/>
        </authorList>
    </citation>
    <scope>NUCLEOTIDE SEQUENCE [LARGE SCALE GENOMIC DNA]</scope>
    <source>
        <strain evidence="2">cv. SF193</strain>
    </source>
</reference>
<dbReference type="InParanoid" id="A0A251SFI2"/>
<dbReference type="AlphaFoldDB" id="A0A251SFI2"/>
<gene>
    <name evidence="1" type="ORF">HannXRQ_Chr14g0430131</name>
</gene>
<protein>
    <submittedName>
        <fullName evidence="1">Uncharacterized protein</fullName>
    </submittedName>
</protein>
<proteinExistence type="predicted"/>
<evidence type="ECO:0000313" key="1">
    <source>
        <dbReference type="EMBL" id="OTF97035.1"/>
    </source>
</evidence>
<dbReference type="Proteomes" id="UP000215914">
    <property type="component" value="Chromosome 14"/>
</dbReference>
<name>A0A251SFI2_HELAN</name>
<sequence>MKSSGLLIFYSIIQKSYRTKRREYERLQGIHHSIFTEFIKSQFGLSDSSHTIQRLIQTYYITYKYKHNRILDVNRIMITRREYKLYYLRSLFLVCDSNGHIRTHENTLKLSLQTSV</sequence>
<evidence type="ECO:0000313" key="2">
    <source>
        <dbReference type="Proteomes" id="UP000215914"/>
    </source>
</evidence>
<keyword evidence="2" id="KW-1185">Reference proteome</keyword>
<accession>A0A251SFI2</accession>
<dbReference type="EMBL" id="CM007903">
    <property type="protein sequence ID" value="OTF97035.1"/>
    <property type="molecule type" value="Genomic_DNA"/>
</dbReference>